<reference evidence="1 2" key="1">
    <citation type="submission" date="2019-01" db="EMBL/GenBank/DDBJ databases">
        <authorList>
            <person name="Chen W.-M."/>
        </authorList>
    </citation>
    <scope>NUCLEOTIDE SEQUENCE [LARGE SCALE GENOMIC DNA]</scope>
    <source>
        <strain evidence="1 2">CCP-7</strain>
    </source>
</reference>
<gene>
    <name evidence="1" type="ORF">EOD43_14185</name>
</gene>
<evidence type="ECO:0000313" key="2">
    <source>
        <dbReference type="Proteomes" id="UP000282971"/>
    </source>
</evidence>
<evidence type="ECO:0000313" key="1">
    <source>
        <dbReference type="EMBL" id="RVT94906.1"/>
    </source>
</evidence>
<keyword evidence="2" id="KW-1185">Reference proteome</keyword>
<comment type="caution">
    <text evidence="1">The sequence shown here is derived from an EMBL/GenBank/DDBJ whole genome shotgun (WGS) entry which is preliminary data.</text>
</comment>
<dbReference type="AlphaFoldDB" id="A0A437MBB2"/>
<sequence length="148" mass="16906">MDDRGAFERLAEHQRKILGILDDAEALALHGTADDAYCVGQKRWELLRAVTNYQYHKHAEVFDPMIARGMPDQIRKAKELKANCTKLGNEFRAYVARWTQSGVCDWQVYKPEALELIKAMRLHMAREARAIAMLMGETAYTRPIALAV</sequence>
<dbReference type="OrthoDB" id="7559565at2"/>
<evidence type="ECO:0008006" key="3">
    <source>
        <dbReference type="Google" id="ProtNLM"/>
    </source>
</evidence>
<organism evidence="1 2">
    <name type="scientific">Sphingomonas crocodyli</name>
    <dbReference type="NCBI Taxonomy" id="1979270"/>
    <lineage>
        <taxon>Bacteria</taxon>
        <taxon>Pseudomonadati</taxon>
        <taxon>Pseudomonadota</taxon>
        <taxon>Alphaproteobacteria</taxon>
        <taxon>Sphingomonadales</taxon>
        <taxon>Sphingomonadaceae</taxon>
        <taxon>Sphingomonas</taxon>
    </lineage>
</organism>
<protein>
    <recommendedName>
        <fullName evidence="3">Hemerythrin domain-containing protein</fullName>
    </recommendedName>
</protein>
<dbReference type="Proteomes" id="UP000282971">
    <property type="component" value="Unassembled WGS sequence"/>
</dbReference>
<accession>A0A437MBB2</accession>
<dbReference type="RefSeq" id="WP_127744482.1">
    <property type="nucleotide sequence ID" value="NZ_SACN01000001.1"/>
</dbReference>
<proteinExistence type="predicted"/>
<name>A0A437MBB2_9SPHN</name>
<dbReference type="EMBL" id="SACN01000001">
    <property type="protein sequence ID" value="RVT94906.1"/>
    <property type="molecule type" value="Genomic_DNA"/>
</dbReference>